<keyword evidence="7 9" id="KW-0862">Zinc</keyword>
<keyword evidence="4 9" id="KW-0645">Protease</keyword>
<name>A0A133ZY31_9FIRM</name>
<keyword evidence="8 9" id="KW-0482">Metalloprotease</keyword>
<protein>
    <recommendedName>
        <fullName evidence="10">M18 family aminopeptidase</fullName>
        <ecNumber evidence="10">3.4.11.-</ecNumber>
    </recommendedName>
</protein>
<dbReference type="GO" id="GO:0008237">
    <property type="term" value="F:metallopeptidase activity"/>
    <property type="evidence" value="ECO:0007669"/>
    <property type="project" value="UniProtKB-KW"/>
</dbReference>
<dbReference type="Pfam" id="PF02127">
    <property type="entry name" value="Peptidase_M18"/>
    <property type="match status" value="1"/>
</dbReference>
<evidence type="ECO:0000256" key="1">
    <source>
        <dbReference type="ARBA" id="ARBA00001947"/>
    </source>
</evidence>
<dbReference type="EC" id="3.4.11.-" evidence="10"/>
<evidence type="ECO:0000256" key="8">
    <source>
        <dbReference type="ARBA" id="ARBA00023049"/>
    </source>
</evidence>
<dbReference type="PATRIC" id="fig|467210.3.peg.618"/>
<evidence type="ECO:0000256" key="5">
    <source>
        <dbReference type="ARBA" id="ARBA00022723"/>
    </source>
</evidence>
<evidence type="ECO:0000256" key="2">
    <source>
        <dbReference type="ARBA" id="ARBA00008290"/>
    </source>
</evidence>
<comment type="similarity">
    <text evidence="2 9">Belongs to the peptidase M18 family.</text>
</comment>
<dbReference type="Gene3D" id="2.30.250.10">
    <property type="entry name" value="Aminopeptidase i, Domain 2"/>
    <property type="match status" value="1"/>
</dbReference>
<evidence type="ECO:0000256" key="6">
    <source>
        <dbReference type="ARBA" id="ARBA00022801"/>
    </source>
</evidence>
<gene>
    <name evidence="11" type="ORF">HMPREF1866_00627</name>
</gene>
<comment type="caution">
    <text evidence="11">The sequence shown here is derived from an EMBL/GenBank/DDBJ whole genome shotgun (WGS) entry which is preliminary data.</text>
</comment>
<dbReference type="PANTHER" id="PTHR28570">
    <property type="entry name" value="ASPARTYL AMINOPEPTIDASE"/>
    <property type="match status" value="1"/>
</dbReference>
<evidence type="ECO:0000256" key="7">
    <source>
        <dbReference type="ARBA" id="ARBA00022833"/>
    </source>
</evidence>
<dbReference type="GO" id="GO:0005737">
    <property type="term" value="C:cytoplasm"/>
    <property type="evidence" value="ECO:0007669"/>
    <property type="project" value="UniProtKB-ARBA"/>
</dbReference>
<keyword evidence="6 9" id="KW-0378">Hydrolase</keyword>
<accession>A0A133ZY31</accession>
<dbReference type="PRINTS" id="PR00932">
    <property type="entry name" value="AMINO1PTASE"/>
</dbReference>
<dbReference type="SUPFAM" id="SSF53187">
    <property type="entry name" value="Zn-dependent exopeptidases"/>
    <property type="match status" value="1"/>
</dbReference>
<organism evidence="11 12">
    <name type="scientific">Lachnoanaerobaculum saburreum</name>
    <dbReference type="NCBI Taxonomy" id="467210"/>
    <lineage>
        <taxon>Bacteria</taxon>
        <taxon>Bacillati</taxon>
        <taxon>Bacillota</taxon>
        <taxon>Clostridia</taxon>
        <taxon>Lachnospirales</taxon>
        <taxon>Lachnospiraceae</taxon>
        <taxon>Lachnoanaerobaculum</taxon>
    </lineage>
</organism>
<evidence type="ECO:0000256" key="10">
    <source>
        <dbReference type="RuleBase" id="RU004387"/>
    </source>
</evidence>
<dbReference type="OrthoDB" id="89722at2"/>
<dbReference type="NCBIfam" id="NF002600">
    <property type="entry name" value="PRK02256.1"/>
    <property type="match status" value="1"/>
</dbReference>
<dbReference type="InterPro" id="IPR023358">
    <property type="entry name" value="Peptidase_M18_dom2"/>
</dbReference>
<sequence>MAESKAKALQKELSYEYPHIAKATPEHIEKAAEFAKGYKNFLNKSKTEREVVKEVTSLLEANGYTVFDPKKSYKPGDKIYKVNRKKAILASTIGTEPITEGIRINGAHIDSPRLDLRPNPLYEKSEISYFKTHYYGGVKKYQWATIPLSMHGVIFKKDGSFVEINIGEDEEDPVFYISDLLPHLSKKQDKRTLDEGIKGEELNIFLGTLPFDDSDDVKESVKLKTLEILNKMFGITERDFARAEIEFVPALKARDVGFDRSLVAGYGHDDRVCAYPAIIAEIEAKAPKHTTLTILADKEEIGSEGNTGLDSHYVYDYIEYLSQCFNADVKEVCEKSACLSSDVNAAFDPTFPDVYEPNNSAYLNKGCVLTKYTGARGKSSSSDASAEFMNKVISIMDENKVHWQIGELGAVDVGGGGTIAKFVAMMNIDVVDLGVPVISMHSPYEVISKLDLYNTYLAFKAFYL</sequence>
<dbReference type="AlphaFoldDB" id="A0A133ZY31"/>
<keyword evidence="12" id="KW-1185">Reference proteome</keyword>
<evidence type="ECO:0000256" key="4">
    <source>
        <dbReference type="ARBA" id="ARBA00022670"/>
    </source>
</evidence>
<dbReference type="GO" id="GO:0006508">
    <property type="term" value="P:proteolysis"/>
    <property type="evidence" value="ECO:0007669"/>
    <property type="project" value="UniProtKB-KW"/>
</dbReference>
<evidence type="ECO:0000256" key="9">
    <source>
        <dbReference type="RuleBase" id="RU004386"/>
    </source>
</evidence>
<keyword evidence="5 9" id="KW-0479">Metal-binding</keyword>
<dbReference type="RefSeq" id="WP_060930566.1">
    <property type="nucleotide sequence ID" value="NZ_KQ959777.1"/>
</dbReference>
<comment type="cofactor">
    <cofactor evidence="1 10">
        <name>Zn(2+)</name>
        <dbReference type="ChEBI" id="CHEBI:29105"/>
    </cofactor>
</comment>
<dbReference type="Gene3D" id="3.40.630.10">
    <property type="entry name" value="Zn peptidases"/>
    <property type="match status" value="1"/>
</dbReference>
<evidence type="ECO:0000313" key="11">
    <source>
        <dbReference type="EMBL" id="KXB60342.1"/>
    </source>
</evidence>
<dbReference type="EMBL" id="LSDA01000015">
    <property type="protein sequence ID" value="KXB60342.1"/>
    <property type="molecule type" value="Genomic_DNA"/>
</dbReference>
<evidence type="ECO:0000256" key="3">
    <source>
        <dbReference type="ARBA" id="ARBA00022438"/>
    </source>
</evidence>
<dbReference type="SUPFAM" id="SSF101821">
    <property type="entry name" value="Aminopeptidase/glucanase lid domain"/>
    <property type="match status" value="1"/>
</dbReference>
<reference evidence="12" key="1">
    <citation type="submission" date="2016-01" db="EMBL/GenBank/DDBJ databases">
        <authorList>
            <person name="Mitreva M."/>
            <person name="Pepin K.H."/>
            <person name="Mihindukulasuriya K.A."/>
            <person name="Fulton R."/>
            <person name="Fronick C."/>
            <person name="O'Laughlin M."/>
            <person name="Miner T."/>
            <person name="Herter B."/>
            <person name="Rosa B.A."/>
            <person name="Cordes M."/>
            <person name="Tomlinson C."/>
            <person name="Wollam A."/>
            <person name="Palsikar V.B."/>
            <person name="Mardis E.R."/>
            <person name="Wilson R.K."/>
        </authorList>
    </citation>
    <scope>NUCLEOTIDE SEQUENCE [LARGE SCALE GENOMIC DNA]</scope>
    <source>
        <strain evidence="12">DNF00896</strain>
    </source>
</reference>
<dbReference type="InterPro" id="IPR001948">
    <property type="entry name" value="Peptidase_M18"/>
</dbReference>
<keyword evidence="3 9" id="KW-0031">Aminopeptidase</keyword>
<dbReference type="GO" id="GO:0004177">
    <property type="term" value="F:aminopeptidase activity"/>
    <property type="evidence" value="ECO:0007669"/>
    <property type="project" value="UniProtKB-KW"/>
</dbReference>
<proteinExistence type="inferred from homology"/>
<evidence type="ECO:0000313" key="12">
    <source>
        <dbReference type="Proteomes" id="UP000070394"/>
    </source>
</evidence>
<dbReference type="GO" id="GO:0008270">
    <property type="term" value="F:zinc ion binding"/>
    <property type="evidence" value="ECO:0007669"/>
    <property type="project" value="InterPro"/>
</dbReference>
<dbReference type="STRING" id="467210.HMPREF1866_00627"/>
<dbReference type="PANTHER" id="PTHR28570:SF2">
    <property type="entry name" value="M18 FAMILY AMINOPEPTIDASE 1-RELATED"/>
    <property type="match status" value="1"/>
</dbReference>
<dbReference type="Proteomes" id="UP000070394">
    <property type="component" value="Unassembled WGS sequence"/>
</dbReference>